<comment type="caution">
    <text evidence="2">The sequence shown here is derived from an EMBL/GenBank/DDBJ whole genome shotgun (WGS) entry which is preliminary data.</text>
</comment>
<accession>A0A6I3SX42</accession>
<evidence type="ECO:0000313" key="3">
    <source>
        <dbReference type="Proteomes" id="UP000430634"/>
    </source>
</evidence>
<proteinExistence type="predicted"/>
<gene>
    <name evidence="1" type="ORF">GCM10011572_41410</name>
    <name evidence="2" type="ORF">GM672_12845</name>
</gene>
<protein>
    <submittedName>
        <fullName evidence="2">Uncharacterized protein</fullName>
    </submittedName>
</protein>
<sequence>MDKGKVTMALLLVANVAAGAAKGEAMGKVDVQLAVDGKQDKVLVTVQLENRGSKPAYVPRSLASKAQLDGRLFDITDARTGEEVAYQGRMVKRGPLTAEDFLALAPGAKHRHTIDITPAYAFKPGKHDYRLSYAGTYGSDVQALAAGAAANVLAPAPVTFSYTAK</sequence>
<dbReference type="Gene3D" id="2.60.40.2970">
    <property type="match status" value="1"/>
</dbReference>
<reference evidence="2 3" key="3">
    <citation type="submission" date="2019-11" db="EMBL/GenBank/DDBJ databases">
        <title>Type strains purchased from KCTC, JCM and DSMZ.</title>
        <authorList>
            <person name="Lu H."/>
        </authorList>
    </citation>
    <scope>NUCLEOTIDE SEQUENCE [LARGE SCALE GENOMIC DNA]</scope>
    <source>
        <strain evidence="2 3">KCTC 52429</strain>
    </source>
</reference>
<dbReference type="EMBL" id="WNKZ01000032">
    <property type="protein sequence ID" value="MTV53614.1"/>
    <property type="molecule type" value="Genomic_DNA"/>
</dbReference>
<organism evidence="2 3">
    <name type="scientific">Pseudoduganella buxea</name>
    <dbReference type="NCBI Taxonomy" id="1949069"/>
    <lineage>
        <taxon>Bacteria</taxon>
        <taxon>Pseudomonadati</taxon>
        <taxon>Pseudomonadota</taxon>
        <taxon>Betaproteobacteria</taxon>
        <taxon>Burkholderiales</taxon>
        <taxon>Oxalobacteraceae</taxon>
        <taxon>Telluria group</taxon>
        <taxon>Pseudoduganella</taxon>
    </lineage>
</organism>
<dbReference type="Proteomes" id="UP000430634">
    <property type="component" value="Unassembled WGS sequence"/>
</dbReference>
<name>A0A6I3SX42_9BURK</name>
<evidence type="ECO:0000313" key="1">
    <source>
        <dbReference type="EMBL" id="GGC15756.1"/>
    </source>
</evidence>
<dbReference type="AlphaFoldDB" id="A0A6I3SX42"/>
<evidence type="ECO:0000313" key="2">
    <source>
        <dbReference type="EMBL" id="MTV53614.1"/>
    </source>
</evidence>
<reference evidence="1" key="4">
    <citation type="submission" date="2024-05" db="EMBL/GenBank/DDBJ databases">
        <authorList>
            <person name="Sun Q."/>
            <person name="Zhou Y."/>
        </authorList>
    </citation>
    <scope>NUCLEOTIDE SEQUENCE</scope>
    <source>
        <strain evidence="1">CGMCC 1.15931</strain>
    </source>
</reference>
<dbReference type="Proteomes" id="UP000622638">
    <property type="component" value="Unassembled WGS sequence"/>
</dbReference>
<keyword evidence="4" id="KW-1185">Reference proteome</keyword>
<reference evidence="4" key="2">
    <citation type="journal article" date="2019" name="Int. J. Syst. Evol. Microbiol.">
        <title>The Global Catalogue of Microorganisms (GCM) 10K type strain sequencing project: providing services to taxonomists for standard genome sequencing and annotation.</title>
        <authorList>
            <consortium name="The Broad Institute Genomics Platform"/>
            <consortium name="The Broad Institute Genome Sequencing Center for Infectious Disease"/>
            <person name="Wu L."/>
            <person name="Ma J."/>
        </authorList>
    </citation>
    <scope>NUCLEOTIDE SEQUENCE [LARGE SCALE GENOMIC DNA]</scope>
    <source>
        <strain evidence="4">CGMCC 1.15931</strain>
    </source>
</reference>
<evidence type="ECO:0000313" key="4">
    <source>
        <dbReference type="Proteomes" id="UP000622638"/>
    </source>
</evidence>
<dbReference type="RefSeq" id="WP_155470921.1">
    <property type="nucleotide sequence ID" value="NZ_BMKG01000020.1"/>
</dbReference>
<dbReference type="OrthoDB" id="8775091at2"/>
<dbReference type="EMBL" id="BMKG01000020">
    <property type="protein sequence ID" value="GGC15756.1"/>
    <property type="molecule type" value="Genomic_DNA"/>
</dbReference>
<reference evidence="1" key="1">
    <citation type="journal article" date="2014" name="Int. J. Syst. Evol. Microbiol.">
        <title>Complete genome of a new Firmicutes species belonging to the dominant human colonic microbiota ('Ruminococcus bicirculans') reveals two chromosomes and a selective capacity to utilize plant glucans.</title>
        <authorList>
            <consortium name="NISC Comparative Sequencing Program"/>
            <person name="Wegmann U."/>
            <person name="Louis P."/>
            <person name="Goesmann A."/>
            <person name="Henrissat B."/>
            <person name="Duncan S.H."/>
            <person name="Flint H.J."/>
        </authorList>
    </citation>
    <scope>NUCLEOTIDE SEQUENCE</scope>
    <source>
        <strain evidence="1">CGMCC 1.15931</strain>
    </source>
</reference>